<comment type="caution">
    <text evidence="8">The sequence shown here is derived from an EMBL/GenBank/DDBJ whole genome shotgun (WGS) entry which is preliminary data.</text>
</comment>
<dbReference type="InterPro" id="IPR039913">
    <property type="entry name" value="RPAP1/Rba50"/>
</dbReference>
<dbReference type="InterPro" id="IPR057989">
    <property type="entry name" value="TPR_RPAP1/MINIYO-like"/>
</dbReference>
<accession>A0A9Q0MPK5</accession>
<dbReference type="Pfam" id="PF08621">
    <property type="entry name" value="RPAP1_N"/>
    <property type="match status" value="1"/>
</dbReference>
<organism evidence="8 9">
    <name type="scientific">Pseudolycoriella hygida</name>
    <dbReference type="NCBI Taxonomy" id="35572"/>
    <lineage>
        <taxon>Eukaryota</taxon>
        <taxon>Metazoa</taxon>
        <taxon>Ecdysozoa</taxon>
        <taxon>Arthropoda</taxon>
        <taxon>Hexapoda</taxon>
        <taxon>Insecta</taxon>
        <taxon>Pterygota</taxon>
        <taxon>Neoptera</taxon>
        <taxon>Endopterygota</taxon>
        <taxon>Diptera</taxon>
        <taxon>Nematocera</taxon>
        <taxon>Sciaroidea</taxon>
        <taxon>Sciaridae</taxon>
        <taxon>Pseudolycoriella</taxon>
    </lineage>
</organism>
<evidence type="ECO:0000259" key="6">
    <source>
        <dbReference type="Pfam" id="PF08621"/>
    </source>
</evidence>
<comment type="similarity">
    <text evidence="2">Belongs to the RPAP1 family.</text>
</comment>
<evidence type="ECO:0000256" key="3">
    <source>
        <dbReference type="ARBA" id="ARBA00023163"/>
    </source>
</evidence>
<evidence type="ECO:0000256" key="2">
    <source>
        <dbReference type="ARBA" id="ARBA00009953"/>
    </source>
</evidence>
<keyword evidence="9" id="KW-1185">Reference proteome</keyword>
<dbReference type="PANTHER" id="PTHR21483">
    <property type="entry name" value="RNA POLYMERASE II-ASSOCIATED PROTEIN 1"/>
    <property type="match status" value="1"/>
</dbReference>
<dbReference type="EMBL" id="WJQU01000004">
    <property type="protein sequence ID" value="KAJ6635703.1"/>
    <property type="molecule type" value="Genomic_DNA"/>
</dbReference>
<comment type="subcellular location">
    <subcellularLocation>
        <location evidence="1">Nucleus</location>
    </subcellularLocation>
</comment>
<feature type="domain" description="RPAP1 C-terminal" evidence="5">
    <location>
        <begin position="278"/>
        <end position="343"/>
    </location>
</feature>
<dbReference type="Proteomes" id="UP001151699">
    <property type="component" value="Chromosome C"/>
</dbReference>
<dbReference type="Pfam" id="PF25766">
    <property type="entry name" value="TPR_RPAP1"/>
    <property type="match status" value="1"/>
</dbReference>
<feature type="domain" description="RPAP1/MINIYO-like TPR repeats" evidence="7">
    <location>
        <begin position="952"/>
        <end position="1141"/>
    </location>
</feature>
<reference evidence="8" key="1">
    <citation type="submission" date="2022-07" db="EMBL/GenBank/DDBJ databases">
        <authorList>
            <person name="Trinca V."/>
            <person name="Uliana J.V.C."/>
            <person name="Torres T.T."/>
            <person name="Ward R.J."/>
            <person name="Monesi N."/>
        </authorList>
    </citation>
    <scope>NUCLEOTIDE SEQUENCE</scope>
    <source>
        <strain evidence="8">HSMRA1968</strain>
        <tissue evidence="8">Whole embryos</tissue>
    </source>
</reference>
<proteinExistence type="inferred from homology"/>
<evidence type="ECO:0000313" key="8">
    <source>
        <dbReference type="EMBL" id="KAJ6635703.1"/>
    </source>
</evidence>
<dbReference type="OrthoDB" id="348201at2759"/>
<evidence type="ECO:0000259" key="5">
    <source>
        <dbReference type="Pfam" id="PF08620"/>
    </source>
</evidence>
<gene>
    <name evidence="8" type="primary">RPAP1</name>
    <name evidence="8" type="ORF">Bhyg_14289</name>
</gene>
<evidence type="ECO:0000256" key="4">
    <source>
        <dbReference type="ARBA" id="ARBA00023242"/>
    </source>
</evidence>
<protein>
    <submittedName>
        <fullName evidence="8">RNA polymerase II-associated protein 1</fullName>
    </submittedName>
</protein>
<dbReference type="Pfam" id="PF08620">
    <property type="entry name" value="RPAP1_C"/>
    <property type="match status" value="1"/>
</dbReference>
<sequence length="1145" mass="131931">MDMVNVKNVFKRPKPNESEDDLIEFQNLFLSEKAKNTDFQPAAKVVRLTKPTNEEPSKSTKLSQFAKKRGLQKEEILTQSKNPDKLLLGNVVEKTHDSHSNFDRTSGRNEAFPKACRIDRSKLSDCNESKSLFARSICKNLKISNGDVATKKVNSNSFANESCMVKTADAESIHKENIQLLNGMDEAEILAERQKLMASLDPGLLRFIQSKRKATNVAKPEIVDSSKKMETDLSSIELLSHPDIHNWPHFDVVESEKLEWMKDVANSVPQLKPGESYEARFDWKGVLLPYFTPETDSDRQLFLHEAEAQRPGYTLQELFRLARSNVTQQRNTAIGAISGILNIYNQGFYDKVLEVPISKIFFLLRYTFDENSPILIETSSRALATLFYNDSDEILLDCVYECAARNREPTLAIVSSQKTDTSLTDDFAKMTVSDTQTFHSVLDAEEDTSTLNDFHLAEVNLIECLLRTNILQRINYVMFAVRSDNSTVISCFKILIRLARTDKKTAEQLFHRSGLLENCVREFLPHAGSKLPTTHFYQRPQFLFLKLLRIIAAYELPVWQLNIEEVLKSYIHMKSDLSIEFIKLQTESFRLAKTICLLRRTNELYGELMPAMQYLLEWHYNFVQFDRVGGHSIIRQHASALIALIGCKPFTCGIKEFTDKLNQCISKWFYIATRQNLQDFSQIILLSTSLVTLSRLQGCDHTAFVKQYLIPFLNSQCFTQLCNDLCETSLLLASTSPRSNKKNFLPDLDSVQFTKDSPTLIISEKYPVYIFNGILSLLHRLATRKDENAFNDLMASSMNAVLFDYLKRLSNGFNENVRKNWFVRNELSFLVNLLRFENIMKVLDKTTVQKIAFNVIRCCTANELEDLLFILKNVVFNLATYDNVSDVFQTDLDLWYKSYLLLLGPVTQQTNSLVHVTKNDFLVPNDWFWQPLLIFLNSDKRTDGNQLTKHKFIASLKEKDVIQMTLKFTKLQQRNSLNFITATEELMFLMISFMGPDCTFLEPDVNELLAHCIKDFFKQHKDTTFNFDDKFEGKSDFENLYVLFLDHFQGTSYGNESFSSLLMVPLAQKYDSKWRKMVWSEHATALRFVNCGEDQCLGSLHSYLYPIEKDKSLLKSYYQAMNGVLRQNSIAYKIAKHHLEQNQII</sequence>
<dbReference type="GO" id="GO:0006366">
    <property type="term" value="P:transcription by RNA polymerase II"/>
    <property type="evidence" value="ECO:0007669"/>
    <property type="project" value="InterPro"/>
</dbReference>
<keyword evidence="3" id="KW-0804">Transcription</keyword>
<keyword evidence="4" id="KW-0539">Nucleus</keyword>
<evidence type="ECO:0000256" key="1">
    <source>
        <dbReference type="ARBA" id="ARBA00004123"/>
    </source>
</evidence>
<dbReference type="InterPro" id="IPR013930">
    <property type="entry name" value="RPAP1_N"/>
</dbReference>
<name>A0A9Q0MPK5_9DIPT</name>
<feature type="domain" description="RPAP1 N-terminal" evidence="6">
    <location>
        <begin position="171"/>
        <end position="214"/>
    </location>
</feature>
<evidence type="ECO:0000313" key="9">
    <source>
        <dbReference type="Proteomes" id="UP001151699"/>
    </source>
</evidence>
<evidence type="ECO:0000259" key="7">
    <source>
        <dbReference type="Pfam" id="PF25766"/>
    </source>
</evidence>
<dbReference type="InterPro" id="IPR013929">
    <property type="entry name" value="RPAP1_C"/>
</dbReference>
<dbReference type="PANTHER" id="PTHR21483:SF18">
    <property type="entry name" value="RNA POLYMERASE II-ASSOCIATED PROTEIN 1"/>
    <property type="match status" value="1"/>
</dbReference>
<dbReference type="AlphaFoldDB" id="A0A9Q0MPK5"/>